<dbReference type="PANTHER" id="PTHR33116">
    <property type="entry name" value="REVERSE TRANSCRIPTASE ZINC-BINDING DOMAIN-CONTAINING PROTEIN-RELATED-RELATED"/>
    <property type="match status" value="1"/>
</dbReference>
<name>A0A8X7RM28_BRACI</name>
<dbReference type="PANTHER" id="PTHR33116:SF80">
    <property type="entry name" value="REVERSE TRANSCRIPTASE ZINC-BINDING DOMAIN-CONTAINING PROTEIN"/>
    <property type="match status" value="1"/>
</dbReference>
<reference evidence="1 2" key="1">
    <citation type="submission" date="2020-02" db="EMBL/GenBank/DDBJ databases">
        <authorList>
            <person name="Ma Q."/>
            <person name="Huang Y."/>
            <person name="Song X."/>
            <person name="Pei D."/>
        </authorList>
    </citation>
    <scope>NUCLEOTIDE SEQUENCE [LARGE SCALE GENOMIC DNA]</scope>
    <source>
        <strain evidence="1">Sxm20200214</strain>
        <tissue evidence="1">Leaf</tissue>
    </source>
</reference>
<keyword evidence="2" id="KW-1185">Reference proteome</keyword>
<protein>
    <recommendedName>
        <fullName evidence="3">Reverse transcriptase zinc-binding domain-containing protein</fullName>
    </recommendedName>
</protein>
<dbReference type="Proteomes" id="UP000886595">
    <property type="component" value="Unassembled WGS sequence"/>
</dbReference>
<evidence type="ECO:0000313" key="1">
    <source>
        <dbReference type="EMBL" id="KAG2291559.1"/>
    </source>
</evidence>
<gene>
    <name evidence="1" type="ORF">Bca52824_038228</name>
</gene>
<sequence>MADLSGFKRGSFPTRYLGLPLDPKKINMATLQPFLERITSKLHSWTVKCLSFAGKVKLIYSVIYGMVNFWSSVFALPKRFYEKVDSLCASFLWKNPTSPSSGARVSWSDICKPKKEGGLGLRKLEEFDLVFKLKRLWNFFSNSGSLWVGWLSHNRFYDKNYWLVNDSQRFSTTIRVMLQLKPLLTQFLRCSVGDGHRASFWYDYWTDLGPLFQMFGSTGSRQLQVPLSASISDAVVNGNWGFPDRAVTFQIVMSTTTAPFSSSGPDVYLWRGQTGGFVLDFSTRVTWDRLRAASPVVTWSDVVWFKEEIPHCSFVTWLAMFAMQARSLINISTLIARLRLEFGLGSVVVSFQHPLLLYKQLFFGALSTKVFIPIRLRLSSSYCFRSLFTASSGASVMRVSSGMSLLLHWLSSSWSA</sequence>
<accession>A0A8X7RM28</accession>
<comment type="caution">
    <text evidence="1">The sequence shown here is derived from an EMBL/GenBank/DDBJ whole genome shotgun (WGS) entry which is preliminary data.</text>
</comment>
<organism evidence="1 2">
    <name type="scientific">Brassica carinata</name>
    <name type="common">Ethiopian mustard</name>
    <name type="synonym">Abyssinian cabbage</name>
    <dbReference type="NCBI Taxonomy" id="52824"/>
    <lineage>
        <taxon>Eukaryota</taxon>
        <taxon>Viridiplantae</taxon>
        <taxon>Streptophyta</taxon>
        <taxon>Embryophyta</taxon>
        <taxon>Tracheophyta</taxon>
        <taxon>Spermatophyta</taxon>
        <taxon>Magnoliopsida</taxon>
        <taxon>eudicotyledons</taxon>
        <taxon>Gunneridae</taxon>
        <taxon>Pentapetalae</taxon>
        <taxon>rosids</taxon>
        <taxon>malvids</taxon>
        <taxon>Brassicales</taxon>
        <taxon>Brassicaceae</taxon>
        <taxon>Brassiceae</taxon>
        <taxon>Brassica</taxon>
    </lineage>
</organism>
<dbReference type="EMBL" id="JAAMPC010000009">
    <property type="protein sequence ID" value="KAG2291559.1"/>
    <property type="molecule type" value="Genomic_DNA"/>
</dbReference>
<dbReference type="AlphaFoldDB" id="A0A8X7RM28"/>
<evidence type="ECO:0000313" key="2">
    <source>
        <dbReference type="Proteomes" id="UP000886595"/>
    </source>
</evidence>
<evidence type="ECO:0008006" key="3">
    <source>
        <dbReference type="Google" id="ProtNLM"/>
    </source>
</evidence>
<dbReference type="OrthoDB" id="1108117at2759"/>
<proteinExistence type="predicted"/>